<dbReference type="Proteomes" id="UP001595444">
    <property type="component" value="Unassembled WGS sequence"/>
</dbReference>
<reference evidence="4" key="1">
    <citation type="journal article" date="2019" name="Int. J. Syst. Evol. Microbiol.">
        <title>The Global Catalogue of Microorganisms (GCM) 10K type strain sequencing project: providing services to taxonomists for standard genome sequencing and annotation.</title>
        <authorList>
            <consortium name="The Broad Institute Genomics Platform"/>
            <consortium name="The Broad Institute Genome Sequencing Center for Infectious Disease"/>
            <person name="Wu L."/>
            <person name="Ma J."/>
        </authorList>
    </citation>
    <scope>NUCLEOTIDE SEQUENCE [LARGE SCALE GENOMIC DNA]</scope>
    <source>
        <strain evidence="4">KCTC 62164</strain>
    </source>
</reference>
<proteinExistence type="predicted"/>
<accession>A0ABV7D942</accession>
<dbReference type="InterPro" id="IPR036249">
    <property type="entry name" value="Thioredoxin-like_sf"/>
</dbReference>
<protein>
    <submittedName>
        <fullName evidence="3">Thioredoxin domain-containing protein</fullName>
    </submittedName>
</protein>
<dbReference type="InterPro" id="IPR050824">
    <property type="entry name" value="Thiol_disulfide_DsbA"/>
</dbReference>
<feature type="chain" id="PRO_5046319813" evidence="1">
    <location>
        <begin position="24"/>
        <end position="209"/>
    </location>
</feature>
<organism evidence="3 4">
    <name type="scientific">Kordiimonas pumila</name>
    <dbReference type="NCBI Taxonomy" id="2161677"/>
    <lineage>
        <taxon>Bacteria</taxon>
        <taxon>Pseudomonadati</taxon>
        <taxon>Pseudomonadota</taxon>
        <taxon>Alphaproteobacteria</taxon>
        <taxon>Kordiimonadales</taxon>
        <taxon>Kordiimonadaceae</taxon>
        <taxon>Kordiimonas</taxon>
    </lineage>
</organism>
<evidence type="ECO:0000259" key="2">
    <source>
        <dbReference type="Pfam" id="PF13462"/>
    </source>
</evidence>
<gene>
    <name evidence="3" type="ORF">ACFOKA_14525</name>
</gene>
<sequence length="209" mass="22834">MKAFVKSGLGMFGYILVSLAASAADEAVPATEVVPIEIEDIIYGDPNAPVEVIEYASFTCPHCAHFSVEMMPYLKENFISTGKVKLVFRNFIRDRLDMAVATTVRCTDNKELTKELVEAYFAEQSDWATAENQAAAITSIAYLHGISLAKVNECMADGAMMQGLVKKMKEGHDTYDISSVPAIIINGTKVAFKDYDDLKEKITLATGGN</sequence>
<comment type="caution">
    <text evidence="3">The sequence shown here is derived from an EMBL/GenBank/DDBJ whole genome shotgun (WGS) entry which is preliminary data.</text>
</comment>
<feature type="domain" description="Thioredoxin-like fold" evidence="2">
    <location>
        <begin position="39"/>
        <end position="202"/>
    </location>
</feature>
<dbReference type="PANTHER" id="PTHR35891:SF3">
    <property type="entry name" value="THIOL:DISULFIDE INTERCHANGE PROTEIN DSBL"/>
    <property type="match status" value="1"/>
</dbReference>
<keyword evidence="4" id="KW-1185">Reference proteome</keyword>
<dbReference type="EMBL" id="JBHRSL010000010">
    <property type="protein sequence ID" value="MFC3053127.1"/>
    <property type="molecule type" value="Genomic_DNA"/>
</dbReference>
<dbReference type="RefSeq" id="WP_194213074.1">
    <property type="nucleotide sequence ID" value="NZ_CP061205.1"/>
</dbReference>
<evidence type="ECO:0000256" key="1">
    <source>
        <dbReference type="SAM" id="SignalP"/>
    </source>
</evidence>
<evidence type="ECO:0000313" key="4">
    <source>
        <dbReference type="Proteomes" id="UP001595444"/>
    </source>
</evidence>
<dbReference type="PANTHER" id="PTHR35891">
    <property type="entry name" value="THIOL:DISULFIDE INTERCHANGE PROTEIN DSBA"/>
    <property type="match status" value="1"/>
</dbReference>
<name>A0ABV7D942_9PROT</name>
<dbReference type="SUPFAM" id="SSF52833">
    <property type="entry name" value="Thioredoxin-like"/>
    <property type="match status" value="1"/>
</dbReference>
<dbReference type="Pfam" id="PF13462">
    <property type="entry name" value="Thioredoxin_4"/>
    <property type="match status" value="1"/>
</dbReference>
<evidence type="ECO:0000313" key="3">
    <source>
        <dbReference type="EMBL" id="MFC3053127.1"/>
    </source>
</evidence>
<dbReference type="InterPro" id="IPR012336">
    <property type="entry name" value="Thioredoxin-like_fold"/>
</dbReference>
<keyword evidence="1" id="KW-0732">Signal</keyword>
<feature type="signal peptide" evidence="1">
    <location>
        <begin position="1"/>
        <end position="23"/>
    </location>
</feature>
<dbReference type="Gene3D" id="3.40.30.10">
    <property type="entry name" value="Glutaredoxin"/>
    <property type="match status" value="1"/>
</dbReference>